<dbReference type="AlphaFoldDB" id="A0A9W9TK74"/>
<reference evidence="2" key="2">
    <citation type="journal article" date="2023" name="IMA Fungus">
        <title>Comparative genomic study of the Penicillium genus elucidates a diverse pangenome and 15 lateral gene transfer events.</title>
        <authorList>
            <person name="Petersen C."/>
            <person name="Sorensen T."/>
            <person name="Nielsen M.R."/>
            <person name="Sondergaard T.E."/>
            <person name="Sorensen J.L."/>
            <person name="Fitzpatrick D.A."/>
            <person name="Frisvad J.C."/>
            <person name="Nielsen K.L."/>
        </authorList>
    </citation>
    <scope>NUCLEOTIDE SEQUENCE</scope>
    <source>
        <strain evidence="2">IBT 19713</strain>
    </source>
</reference>
<dbReference type="RefSeq" id="XP_058329030.1">
    <property type="nucleotide sequence ID" value="XM_058476140.1"/>
</dbReference>
<feature type="compositionally biased region" description="Low complexity" evidence="1">
    <location>
        <begin position="152"/>
        <end position="169"/>
    </location>
</feature>
<feature type="region of interest" description="Disordered" evidence="1">
    <location>
        <begin position="146"/>
        <end position="173"/>
    </location>
</feature>
<dbReference type="EMBL" id="JAPQKS010000005">
    <property type="protein sequence ID" value="KAJ5225619.1"/>
    <property type="molecule type" value="Genomic_DNA"/>
</dbReference>
<gene>
    <name evidence="2" type="ORF">N7468_006844</name>
</gene>
<keyword evidence="3" id="KW-1185">Reference proteome</keyword>
<feature type="region of interest" description="Disordered" evidence="1">
    <location>
        <begin position="27"/>
        <end position="46"/>
    </location>
</feature>
<dbReference type="Proteomes" id="UP001150941">
    <property type="component" value="Unassembled WGS sequence"/>
</dbReference>
<organism evidence="2 3">
    <name type="scientific">Penicillium chermesinum</name>
    <dbReference type="NCBI Taxonomy" id="63820"/>
    <lineage>
        <taxon>Eukaryota</taxon>
        <taxon>Fungi</taxon>
        <taxon>Dikarya</taxon>
        <taxon>Ascomycota</taxon>
        <taxon>Pezizomycotina</taxon>
        <taxon>Eurotiomycetes</taxon>
        <taxon>Eurotiomycetidae</taxon>
        <taxon>Eurotiales</taxon>
        <taxon>Aspergillaceae</taxon>
        <taxon>Penicillium</taxon>
    </lineage>
</organism>
<protein>
    <submittedName>
        <fullName evidence="2">Uncharacterized protein</fullName>
    </submittedName>
</protein>
<evidence type="ECO:0000313" key="3">
    <source>
        <dbReference type="Proteomes" id="UP001150941"/>
    </source>
</evidence>
<evidence type="ECO:0000313" key="2">
    <source>
        <dbReference type="EMBL" id="KAJ5225619.1"/>
    </source>
</evidence>
<reference evidence="2" key="1">
    <citation type="submission" date="2022-11" db="EMBL/GenBank/DDBJ databases">
        <authorList>
            <person name="Petersen C."/>
        </authorList>
    </citation>
    <scope>NUCLEOTIDE SEQUENCE</scope>
    <source>
        <strain evidence="2">IBT 19713</strain>
    </source>
</reference>
<evidence type="ECO:0000256" key="1">
    <source>
        <dbReference type="SAM" id="MobiDB-lite"/>
    </source>
</evidence>
<dbReference type="GeneID" id="83203443"/>
<proteinExistence type="predicted"/>
<sequence length="218" mass="24084">MSTPSRPLSPASSYPSLTPSRLQIVTRPSRPLPTTDLEFQPTTSNAPAQSIDDVLAQLDQLHDQVASRQAIWRATVEESEYQNTSAAITRASQKALDDRANIERLRARAVAFWGRDDAYAMYRKVHNPNMARQVNRLVANRVPFNEARRRSTAPSSPAFATPAAASARSKGSPPVTFWLRSTSGTLHPSRRPSLTYVVCRSIQTGSAVQWARATICRP</sequence>
<comment type="caution">
    <text evidence="2">The sequence shown here is derived from an EMBL/GenBank/DDBJ whole genome shotgun (WGS) entry which is preliminary data.</text>
</comment>
<name>A0A9W9TK74_9EURO</name>
<accession>A0A9W9TK74</accession>